<evidence type="ECO:0000313" key="2">
    <source>
        <dbReference type="EMBL" id="CAI0379842.1"/>
    </source>
</evidence>
<sequence length="71" mass="7157">MPPSPSSAWSAAACATSPAPGSCSPRDASPTRSTPGPSSTTTTLVTRRSSSSPAGYWESAAGCCSRCMERC</sequence>
<accession>A0AAV0H3J6</accession>
<protein>
    <recommendedName>
        <fullName evidence="4">Secreted protein</fullName>
    </recommendedName>
</protein>
<dbReference type="Proteomes" id="UP001154282">
    <property type="component" value="Unassembled WGS sequence"/>
</dbReference>
<evidence type="ECO:0000313" key="3">
    <source>
        <dbReference type="Proteomes" id="UP001154282"/>
    </source>
</evidence>
<name>A0AAV0H3J6_9ROSI</name>
<proteinExistence type="predicted"/>
<feature type="compositionally biased region" description="Low complexity" evidence="1">
    <location>
        <begin position="1"/>
        <end position="53"/>
    </location>
</feature>
<gene>
    <name evidence="2" type="ORF">LITE_LOCUS2425</name>
</gene>
<dbReference type="AlphaFoldDB" id="A0AAV0H3J6"/>
<reference evidence="2" key="1">
    <citation type="submission" date="2022-08" db="EMBL/GenBank/DDBJ databases">
        <authorList>
            <person name="Gutierrez-Valencia J."/>
        </authorList>
    </citation>
    <scope>NUCLEOTIDE SEQUENCE</scope>
</reference>
<evidence type="ECO:0000256" key="1">
    <source>
        <dbReference type="SAM" id="MobiDB-lite"/>
    </source>
</evidence>
<evidence type="ECO:0008006" key="4">
    <source>
        <dbReference type="Google" id="ProtNLM"/>
    </source>
</evidence>
<dbReference type="EMBL" id="CAMGYJ010000002">
    <property type="protein sequence ID" value="CAI0379842.1"/>
    <property type="molecule type" value="Genomic_DNA"/>
</dbReference>
<organism evidence="2 3">
    <name type="scientific">Linum tenue</name>
    <dbReference type="NCBI Taxonomy" id="586396"/>
    <lineage>
        <taxon>Eukaryota</taxon>
        <taxon>Viridiplantae</taxon>
        <taxon>Streptophyta</taxon>
        <taxon>Embryophyta</taxon>
        <taxon>Tracheophyta</taxon>
        <taxon>Spermatophyta</taxon>
        <taxon>Magnoliopsida</taxon>
        <taxon>eudicotyledons</taxon>
        <taxon>Gunneridae</taxon>
        <taxon>Pentapetalae</taxon>
        <taxon>rosids</taxon>
        <taxon>fabids</taxon>
        <taxon>Malpighiales</taxon>
        <taxon>Linaceae</taxon>
        <taxon>Linum</taxon>
    </lineage>
</organism>
<keyword evidence="3" id="KW-1185">Reference proteome</keyword>
<feature type="region of interest" description="Disordered" evidence="1">
    <location>
        <begin position="1"/>
        <end position="57"/>
    </location>
</feature>
<comment type="caution">
    <text evidence="2">The sequence shown here is derived from an EMBL/GenBank/DDBJ whole genome shotgun (WGS) entry which is preliminary data.</text>
</comment>